<dbReference type="AlphaFoldDB" id="A0AAV4DYC6"/>
<protein>
    <submittedName>
        <fullName evidence="1">DNA repair protein rhp54</fullName>
    </submittedName>
</protein>
<accession>A0AAV4DYC6</accession>
<reference evidence="1 2" key="1">
    <citation type="journal article" date="2021" name="Elife">
        <title>Chloroplast acquisition without the gene transfer in kleptoplastic sea slugs, Plakobranchus ocellatus.</title>
        <authorList>
            <person name="Maeda T."/>
            <person name="Takahashi S."/>
            <person name="Yoshida T."/>
            <person name="Shimamura S."/>
            <person name="Takaki Y."/>
            <person name="Nagai Y."/>
            <person name="Toyoda A."/>
            <person name="Suzuki Y."/>
            <person name="Arimoto A."/>
            <person name="Ishii H."/>
            <person name="Satoh N."/>
            <person name="Nishiyama T."/>
            <person name="Hasebe M."/>
            <person name="Maruyama T."/>
            <person name="Minagawa J."/>
            <person name="Obokata J."/>
            <person name="Shigenobu S."/>
        </authorList>
    </citation>
    <scope>NUCLEOTIDE SEQUENCE [LARGE SCALE GENOMIC DNA]</scope>
</reference>
<dbReference type="EMBL" id="BLXT01008474">
    <property type="protein sequence ID" value="GFO49363.1"/>
    <property type="molecule type" value="Genomic_DNA"/>
</dbReference>
<name>A0AAV4DYC6_9GAST</name>
<proteinExistence type="predicted"/>
<keyword evidence="2" id="KW-1185">Reference proteome</keyword>
<organism evidence="1 2">
    <name type="scientific">Plakobranchus ocellatus</name>
    <dbReference type="NCBI Taxonomy" id="259542"/>
    <lineage>
        <taxon>Eukaryota</taxon>
        <taxon>Metazoa</taxon>
        <taxon>Spiralia</taxon>
        <taxon>Lophotrochozoa</taxon>
        <taxon>Mollusca</taxon>
        <taxon>Gastropoda</taxon>
        <taxon>Heterobranchia</taxon>
        <taxon>Euthyneura</taxon>
        <taxon>Panpulmonata</taxon>
        <taxon>Sacoglossa</taxon>
        <taxon>Placobranchoidea</taxon>
        <taxon>Plakobranchidae</taxon>
        <taxon>Plakobranchus</taxon>
    </lineage>
</organism>
<evidence type="ECO:0000313" key="2">
    <source>
        <dbReference type="Proteomes" id="UP000735302"/>
    </source>
</evidence>
<sequence length="89" mass="10441">MTHTFLEKGHTEFENDSIHATIERATRRLEVYTPDQWYTAVRAARVSKQLFKVKEMTAKDFVDFKSMSNNVSNLAIDDNGQKIMWSRTR</sequence>
<comment type="caution">
    <text evidence="1">The sequence shown here is derived from an EMBL/GenBank/DDBJ whole genome shotgun (WGS) entry which is preliminary data.</text>
</comment>
<evidence type="ECO:0000313" key="1">
    <source>
        <dbReference type="EMBL" id="GFO49363.1"/>
    </source>
</evidence>
<dbReference type="Proteomes" id="UP000735302">
    <property type="component" value="Unassembled WGS sequence"/>
</dbReference>
<gene>
    <name evidence="1" type="ORF">PoB_007586800</name>
</gene>